<keyword evidence="5 6" id="KW-0472">Membrane</keyword>
<keyword evidence="4 6" id="KW-1133">Transmembrane helix</keyword>
<dbReference type="InterPro" id="IPR039309">
    <property type="entry name" value="BT1"/>
</dbReference>
<feature type="signal peptide" evidence="7">
    <location>
        <begin position="1"/>
        <end position="18"/>
    </location>
</feature>
<keyword evidence="3 6" id="KW-0812">Transmembrane</keyword>
<dbReference type="PANTHER" id="PTHR31585:SF0">
    <property type="entry name" value="FOLATE-BIOPTERIN TRANSPORTER 1, CHLOROPLASTIC"/>
    <property type="match status" value="1"/>
</dbReference>
<evidence type="ECO:0000313" key="8">
    <source>
        <dbReference type="EMBL" id="CAI3987559.1"/>
    </source>
</evidence>
<dbReference type="EMBL" id="CAMXCT020001179">
    <property type="protein sequence ID" value="CAL1140934.1"/>
    <property type="molecule type" value="Genomic_DNA"/>
</dbReference>
<comment type="caution">
    <text evidence="8">The sequence shown here is derived from an EMBL/GenBank/DDBJ whole genome shotgun (WGS) entry which is preliminary data.</text>
</comment>
<organism evidence="8">
    <name type="scientific">Cladocopium goreaui</name>
    <dbReference type="NCBI Taxonomy" id="2562237"/>
    <lineage>
        <taxon>Eukaryota</taxon>
        <taxon>Sar</taxon>
        <taxon>Alveolata</taxon>
        <taxon>Dinophyceae</taxon>
        <taxon>Suessiales</taxon>
        <taxon>Symbiodiniaceae</taxon>
        <taxon>Cladocopium</taxon>
    </lineage>
</organism>
<evidence type="ECO:0000256" key="7">
    <source>
        <dbReference type="SAM" id="SignalP"/>
    </source>
</evidence>
<keyword evidence="2" id="KW-0813">Transport</keyword>
<feature type="transmembrane region" description="Helical" evidence="6">
    <location>
        <begin position="53"/>
        <end position="75"/>
    </location>
</feature>
<dbReference type="EMBL" id="CAMXCT030001179">
    <property type="protein sequence ID" value="CAL4774871.1"/>
    <property type="molecule type" value="Genomic_DNA"/>
</dbReference>
<feature type="transmembrane region" description="Helical" evidence="6">
    <location>
        <begin position="235"/>
        <end position="257"/>
    </location>
</feature>
<dbReference type="PANTHER" id="PTHR31585">
    <property type="entry name" value="FOLATE-BIOPTERIN TRANSPORTER 1, CHLOROPLASTIC"/>
    <property type="match status" value="1"/>
</dbReference>
<dbReference type="Pfam" id="PF03092">
    <property type="entry name" value="BT1"/>
    <property type="match status" value="1"/>
</dbReference>
<keyword evidence="10" id="KW-1185">Reference proteome</keyword>
<dbReference type="GO" id="GO:0016020">
    <property type="term" value="C:membrane"/>
    <property type="evidence" value="ECO:0007669"/>
    <property type="project" value="UniProtKB-SubCell"/>
</dbReference>
<dbReference type="Proteomes" id="UP001152797">
    <property type="component" value="Unassembled WGS sequence"/>
</dbReference>
<dbReference type="OrthoDB" id="754047at2759"/>
<dbReference type="EMBL" id="CAMXCT010001179">
    <property type="protein sequence ID" value="CAI3987559.1"/>
    <property type="molecule type" value="Genomic_DNA"/>
</dbReference>
<reference evidence="9 10" key="2">
    <citation type="submission" date="2024-05" db="EMBL/GenBank/DDBJ databases">
        <authorList>
            <person name="Chen Y."/>
            <person name="Shah S."/>
            <person name="Dougan E. K."/>
            <person name="Thang M."/>
            <person name="Chan C."/>
        </authorList>
    </citation>
    <scope>NUCLEOTIDE SEQUENCE [LARGE SCALE GENOMIC DNA]</scope>
</reference>
<feature type="transmembrane region" description="Helical" evidence="6">
    <location>
        <begin position="119"/>
        <end position="138"/>
    </location>
</feature>
<proteinExistence type="predicted"/>
<gene>
    <name evidence="8" type="ORF">C1SCF055_LOCUS14818</name>
</gene>
<evidence type="ECO:0000313" key="9">
    <source>
        <dbReference type="EMBL" id="CAL4774871.1"/>
    </source>
</evidence>
<sequence>MALSLVLLGASLAMSATAIATKDAQVNAVVALLVALVVAGSFSICLSPVIAKFSAFTLLQSSLHLSISGPAFYFLTDTPEEYPEGPHFSMLFYNATLGCMGSFATLFGLYTYNRYSSQISYRAIIVVSNTVFSLLHLADMVLFSRMNVQIGIPDCFFAFGNQSLGTMIYQWLWMPQVGFFSQLCPKDMEASMFALVVSCHNLGVAISSALGAWLLASLSCNPRGAAMETSEFQHLWIASGVSSLLPLLGISALFSLVPDVRPGEEISTQLQRGDGTAGSLWRRWRSESCPPMESDSEDA</sequence>
<accession>A0A9P1FS58</accession>
<feature type="transmembrane region" description="Helical" evidence="6">
    <location>
        <begin position="90"/>
        <end position="112"/>
    </location>
</feature>
<evidence type="ECO:0000256" key="6">
    <source>
        <dbReference type="SAM" id="Phobius"/>
    </source>
</evidence>
<protein>
    <submittedName>
        <fullName evidence="9">Folate/biopterin transporter</fullName>
    </submittedName>
</protein>
<feature type="transmembrane region" description="Helical" evidence="6">
    <location>
        <begin position="193"/>
        <end position="215"/>
    </location>
</feature>
<name>A0A9P1FS58_9DINO</name>
<evidence type="ECO:0000256" key="3">
    <source>
        <dbReference type="ARBA" id="ARBA00022692"/>
    </source>
</evidence>
<keyword evidence="7" id="KW-0732">Signal</keyword>
<dbReference type="AlphaFoldDB" id="A0A9P1FS58"/>
<evidence type="ECO:0000256" key="2">
    <source>
        <dbReference type="ARBA" id="ARBA00022448"/>
    </source>
</evidence>
<feature type="chain" id="PRO_5043272174" evidence="7">
    <location>
        <begin position="19"/>
        <end position="299"/>
    </location>
</feature>
<comment type="subcellular location">
    <subcellularLocation>
        <location evidence="1">Membrane</location>
        <topology evidence="1">Multi-pass membrane protein</topology>
    </subcellularLocation>
</comment>
<evidence type="ECO:0000256" key="1">
    <source>
        <dbReference type="ARBA" id="ARBA00004141"/>
    </source>
</evidence>
<feature type="transmembrane region" description="Helical" evidence="6">
    <location>
        <begin position="150"/>
        <end position="172"/>
    </location>
</feature>
<evidence type="ECO:0000256" key="4">
    <source>
        <dbReference type="ARBA" id="ARBA00022989"/>
    </source>
</evidence>
<evidence type="ECO:0000256" key="5">
    <source>
        <dbReference type="ARBA" id="ARBA00023136"/>
    </source>
</evidence>
<feature type="transmembrane region" description="Helical" evidence="6">
    <location>
        <begin position="28"/>
        <end position="46"/>
    </location>
</feature>
<evidence type="ECO:0000313" key="10">
    <source>
        <dbReference type="Proteomes" id="UP001152797"/>
    </source>
</evidence>
<reference evidence="8" key="1">
    <citation type="submission" date="2022-10" db="EMBL/GenBank/DDBJ databases">
        <authorList>
            <person name="Chen Y."/>
            <person name="Dougan E. K."/>
            <person name="Chan C."/>
            <person name="Rhodes N."/>
            <person name="Thang M."/>
        </authorList>
    </citation>
    <scope>NUCLEOTIDE SEQUENCE</scope>
</reference>